<evidence type="ECO:0000256" key="5">
    <source>
        <dbReference type="ARBA" id="ARBA00023163"/>
    </source>
</evidence>
<dbReference type="GO" id="GO:0043565">
    <property type="term" value="F:sequence-specific DNA binding"/>
    <property type="evidence" value="ECO:0007669"/>
    <property type="project" value="InterPro"/>
</dbReference>
<dbReference type="PRINTS" id="PR01590">
    <property type="entry name" value="HTHFIS"/>
</dbReference>
<evidence type="ECO:0000256" key="3">
    <source>
        <dbReference type="ARBA" id="ARBA00023015"/>
    </source>
</evidence>
<dbReference type="InterPro" id="IPR003593">
    <property type="entry name" value="AAA+_ATPase"/>
</dbReference>
<evidence type="ECO:0000256" key="2">
    <source>
        <dbReference type="ARBA" id="ARBA00022840"/>
    </source>
</evidence>
<keyword evidence="5" id="KW-0804">Transcription</keyword>
<dbReference type="PANTHER" id="PTHR32071:SF57">
    <property type="entry name" value="C4-DICARBOXYLATE TRANSPORT TRANSCRIPTIONAL REGULATORY PROTEIN DCTD"/>
    <property type="match status" value="1"/>
</dbReference>
<keyword evidence="3" id="KW-0805">Transcription regulation</keyword>
<dbReference type="InterPro" id="IPR035965">
    <property type="entry name" value="PAS-like_dom_sf"/>
</dbReference>
<sequence>MSNTPKKPSCETLISLFPDPFVIIDRQFQIVAANQKYRDHYKQEDIVGKHCYEVSHGIDRPCSQNGEHCPLEEVVQTGKPTSVMHIHCNCDHEEHVQLSAAPIFDDDGNVQYMGESIQPVSEEPENEQVLLGRSKAALRLMSILYRVAPTSSTVLLLGESGVGKDCAARYVHQNSSRADENFVVVDCGVLGENMIESELFGHEKGAFTGANKLKIGLFESADKGTLFIDEIGELPLHLQTKLLRVLETGTIRRLGGNDYIDVDVRIIAATNREPQQMIKDKTFREDLYYRLCAFPVNLPPLRSRKGDIPLLAESFLKHMEEGESQIPLSPEVIEKLLSYEYPGNIRELKNIIERALILSAGTPIMSDFLVFEHEQEGFVVNETPSRYSPTAKRTGTSRLSRDEVLKAVEKCGGHRSQAALMLGVSERTIYRHLKD</sequence>
<evidence type="ECO:0000259" key="6">
    <source>
        <dbReference type="PROSITE" id="PS50045"/>
    </source>
</evidence>
<gene>
    <name evidence="7" type="ORF">DIZ80_10050</name>
</gene>
<dbReference type="InterPro" id="IPR025944">
    <property type="entry name" value="Sigma_54_int_dom_CS"/>
</dbReference>
<evidence type="ECO:0000256" key="1">
    <source>
        <dbReference type="ARBA" id="ARBA00022741"/>
    </source>
</evidence>
<evidence type="ECO:0000256" key="4">
    <source>
        <dbReference type="ARBA" id="ARBA00023125"/>
    </source>
</evidence>
<dbReference type="InterPro" id="IPR009057">
    <property type="entry name" value="Homeodomain-like_sf"/>
</dbReference>
<protein>
    <submittedName>
        <fullName evidence="7">Fis family transcriptional regulator</fullName>
    </submittedName>
</protein>
<dbReference type="Pfam" id="PF25601">
    <property type="entry name" value="AAA_lid_14"/>
    <property type="match status" value="1"/>
</dbReference>
<dbReference type="Pfam" id="PF00158">
    <property type="entry name" value="Sigma54_activat"/>
    <property type="match status" value="1"/>
</dbReference>
<dbReference type="InterPro" id="IPR002078">
    <property type="entry name" value="Sigma_54_int"/>
</dbReference>
<dbReference type="Gene3D" id="3.40.50.300">
    <property type="entry name" value="P-loop containing nucleotide triphosphate hydrolases"/>
    <property type="match status" value="1"/>
</dbReference>
<dbReference type="Gene3D" id="1.10.10.60">
    <property type="entry name" value="Homeodomain-like"/>
    <property type="match status" value="1"/>
</dbReference>
<dbReference type="InterPro" id="IPR002197">
    <property type="entry name" value="HTH_Fis"/>
</dbReference>
<dbReference type="AlphaFoldDB" id="A0A370DEM3"/>
<dbReference type="Gene3D" id="1.10.8.60">
    <property type="match status" value="1"/>
</dbReference>
<dbReference type="FunFam" id="3.40.50.300:FF:000006">
    <property type="entry name" value="DNA-binding transcriptional regulator NtrC"/>
    <property type="match status" value="1"/>
</dbReference>
<keyword evidence="8" id="KW-1185">Reference proteome</keyword>
<dbReference type="Gene3D" id="3.30.450.20">
    <property type="entry name" value="PAS domain"/>
    <property type="match status" value="1"/>
</dbReference>
<proteinExistence type="predicted"/>
<dbReference type="Proteomes" id="UP000254266">
    <property type="component" value="Unassembled WGS sequence"/>
</dbReference>
<dbReference type="SUPFAM" id="SSF52540">
    <property type="entry name" value="P-loop containing nucleoside triphosphate hydrolases"/>
    <property type="match status" value="1"/>
</dbReference>
<comment type="caution">
    <text evidence="7">The sequence shown here is derived from an EMBL/GenBank/DDBJ whole genome shotgun (WGS) entry which is preliminary data.</text>
</comment>
<dbReference type="SMART" id="SM00382">
    <property type="entry name" value="AAA"/>
    <property type="match status" value="1"/>
</dbReference>
<dbReference type="CDD" id="cd00130">
    <property type="entry name" value="PAS"/>
    <property type="match status" value="1"/>
</dbReference>
<dbReference type="GO" id="GO:0005524">
    <property type="term" value="F:ATP binding"/>
    <property type="evidence" value="ECO:0007669"/>
    <property type="project" value="UniProtKB-KW"/>
</dbReference>
<accession>A0A370DEM3</accession>
<feature type="domain" description="Sigma-54 factor interaction" evidence="6">
    <location>
        <begin position="130"/>
        <end position="357"/>
    </location>
</feature>
<dbReference type="InterPro" id="IPR027417">
    <property type="entry name" value="P-loop_NTPase"/>
</dbReference>
<dbReference type="SUPFAM" id="SSF46689">
    <property type="entry name" value="Homeodomain-like"/>
    <property type="match status" value="1"/>
</dbReference>
<keyword evidence="4" id="KW-0238">DNA-binding</keyword>
<dbReference type="EMBL" id="QFXC01000011">
    <property type="protein sequence ID" value="RDH82616.1"/>
    <property type="molecule type" value="Genomic_DNA"/>
</dbReference>
<keyword evidence="2" id="KW-0067">ATP-binding</keyword>
<dbReference type="PANTHER" id="PTHR32071">
    <property type="entry name" value="TRANSCRIPTIONAL REGULATORY PROTEIN"/>
    <property type="match status" value="1"/>
</dbReference>
<dbReference type="GO" id="GO:0006355">
    <property type="term" value="P:regulation of DNA-templated transcription"/>
    <property type="evidence" value="ECO:0007669"/>
    <property type="project" value="InterPro"/>
</dbReference>
<dbReference type="InterPro" id="IPR013656">
    <property type="entry name" value="PAS_4"/>
</dbReference>
<evidence type="ECO:0000313" key="8">
    <source>
        <dbReference type="Proteomes" id="UP000254266"/>
    </source>
</evidence>
<dbReference type="CDD" id="cd00009">
    <property type="entry name" value="AAA"/>
    <property type="match status" value="1"/>
</dbReference>
<dbReference type="SMART" id="SM00091">
    <property type="entry name" value="PAS"/>
    <property type="match status" value="1"/>
</dbReference>
<dbReference type="SUPFAM" id="SSF55785">
    <property type="entry name" value="PYP-like sensor domain (PAS domain)"/>
    <property type="match status" value="1"/>
</dbReference>
<evidence type="ECO:0000313" key="7">
    <source>
        <dbReference type="EMBL" id="RDH82616.1"/>
    </source>
</evidence>
<dbReference type="Pfam" id="PF02954">
    <property type="entry name" value="HTH_8"/>
    <property type="match status" value="1"/>
</dbReference>
<dbReference type="PROSITE" id="PS50045">
    <property type="entry name" value="SIGMA54_INTERACT_4"/>
    <property type="match status" value="1"/>
</dbReference>
<dbReference type="InterPro" id="IPR058031">
    <property type="entry name" value="AAA_lid_NorR"/>
</dbReference>
<keyword evidence="1" id="KW-0547">Nucleotide-binding</keyword>
<dbReference type="PROSITE" id="PS00676">
    <property type="entry name" value="SIGMA54_INTERACT_2"/>
    <property type="match status" value="1"/>
</dbReference>
<dbReference type="InterPro" id="IPR000014">
    <property type="entry name" value="PAS"/>
</dbReference>
<reference evidence="7 8" key="1">
    <citation type="journal article" date="2018" name="ISME J.">
        <title>Endosymbiont genomes yield clues of tubeworm success.</title>
        <authorList>
            <person name="Li Y."/>
            <person name="Liles M.R."/>
            <person name="Halanych K.M."/>
        </authorList>
    </citation>
    <scope>NUCLEOTIDE SEQUENCE [LARGE SCALE GENOMIC DNA]</scope>
    <source>
        <strain evidence="7">A1464</strain>
    </source>
</reference>
<dbReference type="Pfam" id="PF08448">
    <property type="entry name" value="PAS_4"/>
    <property type="match status" value="1"/>
</dbReference>
<dbReference type="InterPro" id="IPR025943">
    <property type="entry name" value="Sigma_54_int_dom_ATP-bd_2"/>
</dbReference>
<organism evidence="7 8">
    <name type="scientific">endosymbiont of Galathealinum brachiosum</name>
    <dbReference type="NCBI Taxonomy" id="2200906"/>
    <lineage>
        <taxon>Bacteria</taxon>
        <taxon>Pseudomonadati</taxon>
        <taxon>Pseudomonadota</taxon>
        <taxon>Gammaproteobacteria</taxon>
        <taxon>sulfur-oxidizing symbionts</taxon>
    </lineage>
</organism>
<name>A0A370DEM3_9GAMM</name>
<dbReference type="PROSITE" id="PS00688">
    <property type="entry name" value="SIGMA54_INTERACT_3"/>
    <property type="match status" value="1"/>
</dbReference>